<dbReference type="Proteomes" id="UP000054821">
    <property type="component" value="Unassembled WGS sequence"/>
</dbReference>
<evidence type="ECO:0000313" key="2">
    <source>
        <dbReference type="Proteomes" id="UP000054821"/>
    </source>
</evidence>
<name>A0A2P4ZBQ6_9HYPO</name>
<dbReference type="AlphaFoldDB" id="A0A2P4ZBQ6"/>
<proteinExistence type="predicted"/>
<protein>
    <submittedName>
        <fullName evidence="1">Uncharacterized protein</fullName>
    </submittedName>
</protein>
<evidence type="ECO:0000313" key="1">
    <source>
        <dbReference type="EMBL" id="PON21730.1"/>
    </source>
</evidence>
<dbReference type="InterPro" id="IPR036188">
    <property type="entry name" value="FAD/NAD-bd_sf"/>
</dbReference>
<dbReference type="GeneID" id="29990006"/>
<organism evidence="1 2">
    <name type="scientific">Trichoderma gamsii</name>
    <dbReference type="NCBI Taxonomy" id="398673"/>
    <lineage>
        <taxon>Eukaryota</taxon>
        <taxon>Fungi</taxon>
        <taxon>Dikarya</taxon>
        <taxon>Ascomycota</taxon>
        <taxon>Pezizomycotina</taxon>
        <taxon>Sordariomycetes</taxon>
        <taxon>Hypocreomycetidae</taxon>
        <taxon>Hypocreales</taxon>
        <taxon>Hypocreaceae</taxon>
        <taxon>Trichoderma</taxon>
    </lineage>
</organism>
<dbReference type="RefSeq" id="XP_018656893.1">
    <property type="nucleotide sequence ID" value="XM_018809923.1"/>
</dbReference>
<keyword evidence="2" id="KW-1185">Reference proteome</keyword>
<accession>A0A2P4ZBQ6</accession>
<dbReference type="EMBL" id="JPDN02000046">
    <property type="protein sequence ID" value="PON21730.1"/>
    <property type="molecule type" value="Genomic_DNA"/>
</dbReference>
<comment type="caution">
    <text evidence="1">The sequence shown here is derived from an EMBL/GenBank/DDBJ whole genome shotgun (WGS) entry which is preliminary data.</text>
</comment>
<gene>
    <name evidence="1" type="ORF">TGAM01_v209468</name>
</gene>
<dbReference type="Gene3D" id="3.50.50.60">
    <property type="entry name" value="FAD/NAD(P)-binding domain"/>
    <property type="match status" value="1"/>
</dbReference>
<dbReference type="STRING" id="398673.A0A2P4ZBQ6"/>
<sequence>MIVQAGQADFSYQGRNWEGFRLQSARGNSFFGRKLIWAAGARDCFPEDVPGFAACWPSHIHDCLFCDGLEQIREQPTAAVAVLAYPWKPIYGYLAMQAASLQPARVVILTNGDVPEQEQEAVDKALRLARGFVTVDFTDGSHHEFVFLMNKPKTNITSRELVEQLGLELEDMPHLGTLSSVVSPAARQTSPVST</sequence>
<reference evidence="1 2" key="1">
    <citation type="journal article" date="2016" name="Genome Announc.">
        <title>Draft Whole-Genome Sequence of Trichoderma gamsii T6085, a Promising Biocontrol Agent of Fusarium Head Blight on Wheat.</title>
        <authorList>
            <person name="Baroncelli R."/>
            <person name="Zapparata A."/>
            <person name="Piaggeschi G."/>
            <person name="Sarrocco S."/>
            <person name="Vannacci G."/>
        </authorList>
    </citation>
    <scope>NUCLEOTIDE SEQUENCE [LARGE SCALE GENOMIC DNA]</scope>
    <source>
        <strain evidence="1 2">T6085</strain>
    </source>
</reference>